<comment type="caution">
    <text evidence="7">The sequence shown here is derived from an EMBL/GenBank/DDBJ whole genome shotgun (WGS) entry which is preliminary data.</text>
</comment>
<dbReference type="InterPro" id="IPR029017">
    <property type="entry name" value="Enolase-like_N"/>
</dbReference>
<evidence type="ECO:0000256" key="5">
    <source>
        <dbReference type="SAM" id="MobiDB-lite"/>
    </source>
</evidence>
<keyword evidence="2 4" id="KW-0460">Magnesium</keyword>
<evidence type="ECO:0000259" key="6">
    <source>
        <dbReference type="SMART" id="SM00922"/>
    </source>
</evidence>
<feature type="binding site" evidence="4">
    <location>
        <position position="237"/>
    </location>
    <ligand>
        <name>Mg(2+)</name>
        <dbReference type="ChEBI" id="CHEBI:18420"/>
    </ligand>
</feature>
<dbReference type="GO" id="GO:0043748">
    <property type="term" value="F:O-succinylbenzoate synthase activity"/>
    <property type="evidence" value="ECO:0007669"/>
    <property type="project" value="UniProtKB-EC"/>
</dbReference>
<feature type="active site" description="Proton donor" evidence="4">
    <location>
        <position position="182"/>
    </location>
</feature>
<feature type="compositionally biased region" description="Polar residues" evidence="5">
    <location>
        <begin position="83"/>
        <end position="101"/>
    </location>
</feature>
<keyword evidence="8" id="KW-1185">Reference proteome</keyword>
<gene>
    <name evidence="4" type="primary">menC</name>
    <name evidence="7" type="ORF">ACFR9T_15460</name>
</gene>
<dbReference type="GO" id="GO:0000287">
    <property type="term" value="F:magnesium ion binding"/>
    <property type="evidence" value="ECO:0007669"/>
    <property type="project" value="UniProtKB-UniRule"/>
</dbReference>
<keyword evidence="4" id="KW-0474">Menaquinone biosynthesis</keyword>
<sequence length="379" mass="38692">MTRASLRPFALKLVSPLDTARGPIRDREGFVVSVDTADSDSSRATGVGEATPLPGWTESLSACESALLDAGVSTVAADDETPVSDQRQSDPISSGPTSTDPLTRLDPAETPAARHGLALALADAAARDAERSLSAELVADCDLPPPAETVPVNATIGDADPDATAAAAASAVDEGFDCLKVKVGARSVDADAARFRAVRDAVGDAVALRADANGAWDLPTARATLDRFAPFDLEYVEQPLPAADLDAAARLRADAPVPIALDESLSEHDLDAVLDARAADVIVVKPMALGGPDRALSAALRARAAGVDPVVTTTIDAVVARTAAVHVAAAIPDVRPCGLATRSLLKDDLAADPCQVVDGAIEVPNGPGLAGEAFDALRC</sequence>
<dbReference type="Pfam" id="PF13378">
    <property type="entry name" value="MR_MLE_C"/>
    <property type="match status" value="1"/>
</dbReference>
<feature type="region of interest" description="Disordered" evidence="5">
    <location>
        <begin position="76"/>
        <end position="107"/>
    </location>
</feature>
<dbReference type="SMART" id="SM00922">
    <property type="entry name" value="MR_MLE"/>
    <property type="match status" value="1"/>
</dbReference>
<comment type="cofactor">
    <cofactor evidence="4">
        <name>a divalent metal cation</name>
        <dbReference type="ChEBI" id="CHEBI:60240"/>
    </cofactor>
</comment>
<comment type="function">
    <text evidence="4">Converts 2-succinyl-6-hydroxy-2,4-cyclohexadiene-1-carboxylate (SHCHC) to 2-succinylbenzoate (OSB).</text>
</comment>
<dbReference type="InterPro" id="IPR010196">
    <property type="entry name" value="OSB_synthase_MenC1"/>
</dbReference>
<dbReference type="Proteomes" id="UP001597185">
    <property type="component" value="Unassembled WGS sequence"/>
</dbReference>
<dbReference type="InterPro" id="IPR029065">
    <property type="entry name" value="Enolase_C-like"/>
</dbReference>
<dbReference type="GO" id="GO:0009234">
    <property type="term" value="P:menaquinone biosynthetic process"/>
    <property type="evidence" value="ECO:0007669"/>
    <property type="project" value="UniProtKB-UniRule"/>
</dbReference>
<feature type="binding site" evidence="4">
    <location>
        <position position="211"/>
    </location>
    <ligand>
        <name>Mg(2+)</name>
        <dbReference type="ChEBI" id="CHEBI:18420"/>
    </ligand>
</feature>
<dbReference type="RefSeq" id="WP_256419184.1">
    <property type="nucleotide sequence ID" value="NZ_JANHDL010000013.1"/>
</dbReference>
<comment type="pathway">
    <text evidence="4">Quinol/quinone metabolism; 1,4-dihydroxy-2-naphthoate biosynthesis; 1,4-dihydroxy-2-naphthoate from chorismate: step 4/7.</text>
</comment>
<keyword evidence="3 4" id="KW-0456">Lyase</keyword>
<dbReference type="SFLD" id="SFLDF00009">
    <property type="entry name" value="o-succinylbenzoate_synthase"/>
    <property type="match status" value="1"/>
</dbReference>
<evidence type="ECO:0000313" key="7">
    <source>
        <dbReference type="EMBL" id="MFD1571958.1"/>
    </source>
</evidence>
<feature type="binding site" evidence="4">
    <location>
        <position position="262"/>
    </location>
    <ligand>
        <name>Mg(2+)</name>
        <dbReference type="ChEBI" id="CHEBI:18420"/>
    </ligand>
</feature>
<dbReference type="Gene3D" id="3.30.390.10">
    <property type="entry name" value="Enolase-like, N-terminal domain"/>
    <property type="match status" value="1"/>
</dbReference>
<dbReference type="SUPFAM" id="SSF51604">
    <property type="entry name" value="Enolase C-terminal domain-like"/>
    <property type="match status" value="1"/>
</dbReference>
<dbReference type="PANTHER" id="PTHR48073">
    <property type="entry name" value="O-SUCCINYLBENZOATE SYNTHASE-RELATED"/>
    <property type="match status" value="1"/>
</dbReference>
<keyword evidence="1 4" id="KW-0479">Metal-binding</keyword>
<comment type="pathway">
    <text evidence="4">Quinol/quinone metabolism; menaquinone biosynthesis.</text>
</comment>
<dbReference type="PANTHER" id="PTHR48073:SF2">
    <property type="entry name" value="O-SUCCINYLBENZOATE SYNTHASE"/>
    <property type="match status" value="1"/>
</dbReference>
<comment type="similarity">
    <text evidence="4">Belongs to the mandelate racemase/muconate lactonizing enzyme family. MenC type 1 subfamily.</text>
</comment>
<name>A0ABD6C4P0_9EURY</name>
<accession>A0ABD6C4P0</accession>
<dbReference type="HAMAP" id="MF_00470">
    <property type="entry name" value="MenC_1"/>
    <property type="match status" value="1"/>
</dbReference>
<protein>
    <recommendedName>
        <fullName evidence="4">o-succinylbenzoate synthase</fullName>
        <shortName evidence="4">OSB synthase</shortName>
        <shortName evidence="4">OSBS</shortName>
        <ecNumber evidence="4">4.2.1.113</ecNumber>
    </recommendedName>
    <alternativeName>
        <fullName evidence="4">4-(2'-carboxyphenyl)-4-oxybutyric acid synthase</fullName>
    </alternativeName>
    <alternativeName>
        <fullName evidence="4">o-succinylbenzoic acid synthase</fullName>
    </alternativeName>
</protein>
<dbReference type="AlphaFoldDB" id="A0ABD6C4P0"/>
<evidence type="ECO:0000313" key="8">
    <source>
        <dbReference type="Proteomes" id="UP001597185"/>
    </source>
</evidence>
<reference evidence="7 8" key="1">
    <citation type="journal article" date="2019" name="Int. J. Syst. Evol. Microbiol.">
        <title>The Global Catalogue of Microorganisms (GCM) 10K type strain sequencing project: providing services to taxonomists for standard genome sequencing and annotation.</title>
        <authorList>
            <consortium name="The Broad Institute Genomics Platform"/>
            <consortium name="The Broad Institute Genome Sequencing Center for Infectious Disease"/>
            <person name="Wu L."/>
            <person name="Ma J."/>
        </authorList>
    </citation>
    <scope>NUCLEOTIDE SEQUENCE [LARGE SCALE GENOMIC DNA]</scope>
    <source>
        <strain evidence="7 8">CGMCC 1.12689</strain>
    </source>
</reference>
<evidence type="ECO:0000256" key="1">
    <source>
        <dbReference type="ARBA" id="ARBA00022723"/>
    </source>
</evidence>
<organism evidence="7 8">
    <name type="scientific">Halorubrum laminariae</name>
    <dbReference type="NCBI Taxonomy" id="1433523"/>
    <lineage>
        <taxon>Archaea</taxon>
        <taxon>Methanobacteriati</taxon>
        <taxon>Methanobacteriota</taxon>
        <taxon>Stenosarchaea group</taxon>
        <taxon>Halobacteria</taxon>
        <taxon>Halobacteriales</taxon>
        <taxon>Haloferacaceae</taxon>
        <taxon>Halorubrum</taxon>
    </lineage>
</organism>
<feature type="domain" description="Mandelate racemase/muconate lactonizing enzyme C-terminal" evidence="6">
    <location>
        <begin position="161"/>
        <end position="258"/>
    </location>
</feature>
<dbReference type="InterPro" id="IPR013342">
    <property type="entry name" value="Mandelate_racemase_C"/>
</dbReference>
<dbReference type="Gene3D" id="3.20.20.120">
    <property type="entry name" value="Enolase-like C-terminal domain"/>
    <property type="match status" value="1"/>
</dbReference>
<evidence type="ECO:0000256" key="4">
    <source>
        <dbReference type="HAMAP-Rule" id="MF_00470"/>
    </source>
</evidence>
<evidence type="ECO:0000256" key="3">
    <source>
        <dbReference type="ARBA" id="ARBA00023239"/>
    </source>
</evidence>
<dbReference type="EC" id="4.2.1.113" evidence="4"/>
<dbReference type="SFLD" id="SFLDS00001">
    <property type="entry name" value="Enolase"/>
    <property type="match status" value="1"/>
</dbReference>
<evidence type="ECO:0000256" key="2">
    <source>
        <dbReference type="ARBA" id="ARBA00022842"/>
    </source>
</evidence>
<dbReference type="InterPro" id="IPR018110">
    <property type="entry name" value="Mandel_Rmase/mucon_lact_enz_CS"/>
</dbReference>
<feature type="active site" description="Proton acceptor" evidence="4">
    <location>
        <position position="285"/>
    </location>
</feature>
<proteinExistence type="inferred from homology"/>
<dbReference type="PROSITE" id="PS00909">
    <property type="entry name" value="MR_MLE_2"/>
    <property type="match status" value="1"/>
</dbReference>
<dbReference type="SFLD" id="SFLDG00180">
    <property type="entry name" value="muconate_cycloisomerase"/>
    <property type="match status" value="1"/>
</dbReference>
<dbReference type="SUPFAM" id="SSF54826">
    <property type="entry name" value="Enolase N-terminal domain-like"/>
    <property type="match status" value="1"/>
</dbReference>
<dbReference type="InterPro" id="IPR036849">
    <property type="entry name" value="Enolase-like_C_sf"/>
</dbReference>
<dbReference type="EMBL" id="JBHUDB010000018">
    <property type="protein sequence ID" value="MFD1571958.1"/>
    <property type="molecule type" value="Genomic_DNA"/>
</dbReference>
<comment type="catalytic activity">
    <reaction evidence="4">
        <text>(1R,6R)-6-hydroxy-2-succinyl-cyclohexa-2,4-diene-1-carboxylate = 2-succinylbenzoate + H2O</text>
        <dbReference type="Rhea" id="RHEA:10196"/>
        <dbReference type="ChEBI" id="CHEBI:15377"/>
        <dbReference type="ChEBI" id="CHEBI:18325"/>
        <dbReference type="ChEBI" id="CHEBI:58689"/>
        <dbReference type="EC" id="4.2.1.113"/>
    </reaction>
</comment>